<comment type="caution">
    <text evidence="2">The sequence shown here is derived from an EMBL/GenBank/DDBJ whole genome shotgun (WGS) entry which is preliminary data.</text>
</comment>
<evidence type="ECO:0000313" key="2">
    <source>
        <dbReference type="EMBL" id="MDG0809778.1"/>
    </source>
</evidence>
<dbReference type="Pfam" id="PF06276">
    <property type="entry name" value="FhuF"/>
    <property type="match status" value="1"/>
</dbReference>
<name>A0A9X4KS96_9BACL</name>
<dbReference type="InterPro" id="IPR022770">
    <property type="entry name" value="IucA/IucC-like_C"/>
</dbReference>
<gene>
    <name evidence="2" type="ORF">OMP40_10845</name>
</gene>
<organism evidence="2 3">
    <name type="scientific">Cohnella rhizosphaerae</name>
    <dbReference type="NCBI Taxonomy" id="1457232"/>
    <lineage>
        <taxon>Bacteria</taxon>
        <taxon>Bacillati</taxon>
        <taxon>Bacillota</taxon>
        <taxon>Bacilli</taxon>
        <taxon>Bacillales</taxon>
        <taxon>Paenibacillaceae</taxon>
        <taxon>Cohnella</taxon>
    </lineage>
</organism>
<evidence type="ECO:0000313" key="3">
    <source>
        <dbReference type="Proteomes" id="UP001153404"/>
    </source>
</evidence>
<keyword evidence="3" id="KW-1185">Reference proteome</keyword>
<reference evidence="2" key="1">
    <citation type="submission" date="2022-10" db="EMBL/GenBank/DDBJ databases">
        <title>Comparative genomic analysis of Cohnella hashimotonis sp. nov., isolated from the International Space Station.</title>
        <authorList>
            <person name="Simpson A."/>
            <person name="Venkateswaran K."/>
        </authorList>
    </citation>
    <scope>NUCLEOTIDE SEQUENCE</scope>
    <source>
        <strain evidence="2">DSM 28161</strain>
    </source>
</reference>
<sequence>MTAAFSNEELDKLAGEFRFATAPSADRSMSIRAADLLDPDLCIAYLDRVNAVFEATTRTACASLFAKRYSCLAMASSLYAMSVLNKCFDYGLDNCHVESHYQGSPWLPRVRLDDRSLTQPGPLGREAWRESVLRRVFADNLSRVWGSLSKAGPVSKAVLWENTAIYVHWLYEDRFVEGAGEEEAARLREDYRYLMSGAPGGAVRRTRQPVVPLRCAEGRDEGIGHADPYPQNLLFLLPGIGRARRLLSDLPQAQT</sequence>
<dbReference type="EMBL" id="JAPDIA010000003">
    <property type="protein sequence ID" value="MDG0809778.1"/>
    <property type="molecule type" value="Genomic_DNA"/>
</dbReference>
<evidence type="ECO:0000259" key="1">
    <source>
        <dbReference type="Pfam" id="PF06276"/>
    </source>
</evidence>
<protein>
    <recommendedName>
        <fullName evidence="1">Aerobactin siderophore biosynthesis IucA/IucC-like C-terminal domain-containing protein</fullName>
    </recommendedName>
</protein>
<dbReference type="AlphaFoldDB" id="A0A9X4KS96"/>
<dbReference type="GO" id="GO:0003824">
    <property type="term" value="F:catalytic activity"/>
    <property type="evidence" value="ECO:0007669"/>
    <property type="project" value="UniProtKB-ARBA"/>
</dbReference>
<dbReference type="Proteomes" id="UP001153404">
    <property type="component" value="Unassembled WGS sequence"/>
</dbReference>
<accession>A0A9X4KS96</accession>
<proteinExistence type="predicted"/>
<feature type="domain" description="Aerobactin siderophore biosynthesis IucA/IucC-like C-terminal" evidence="1">
    <location>
        <begin position="63"/>
        <end position="177"/>
    </location>
</feature>